<protein>
    <recommendedName>
        <fullName evidence="10">DNA mismatch repair protein MSH5</fullName>
    </recommendedName>
    <alternativeName>
        <fullName evidence="11">MutS protein homolog 5</fullName>
    </alternativeName>
</protein>
<dbReference type="InterPro" id="IPR000432">
    <property type="entry name" value="DNA_mismatch_repair_MutS_C"/>
</dbReference>
<dbReference type="InterPro" id="IPR036187">
    <property type="entry name" value="DNA_mismatch_repair_MutS_sf"/>
</dbReference>
<dbReference type="EMBL" id="JALJOS010000006">
    <property type="protein sequence ID" value="KAK9838047.1"/>
    <property type="molecule type" value="Genomic_DNA"/>
</dbReference>
<proteinExistence type="inferred from homology"/>
<keyword evidence="5" id="KW-0547">Nucleotide-binding</keyword>
<dbReference type="Gene3D" id="2.160.20.80">
    <property type="entry name" value="E3 ubiquitin-protein ligase SopA"/>
    <property type="match status" value="1"/>
</dbReference>
<dbReference type="Proteomes" id="UP001438707">
    <property type="component" value="Unassembled WGS sequence"/>
</dbReference>
<dbReference type="Gene3D" id="3.40.50.300">
    <property type="entry name" value="P-loop containing nucleotide triphosphate hydrolases"/>
    <property type="match status" value="1"/>
</dbReference>
<dbReference type="InterPro" id="IPR027417">
    <property type="entry name" value="P-loop_NTPase"/>
</dbReference>
<keyword evidence="9" id="KW-0469">Meiosis</keyword>
<evidence type="ECO:0000313" key="15">
    <source>
        <dbReference type="Proteomes" id="UP001438707"/>
    </source>
</evidence>
<organism evidence="14 15">
    <name type="scientific">Apatococcus lobatus</name>
    <dbReference type="NCBI Taxonomy" id="904363"/>
    <lineage>
        <taxon>Eukaryota</taxon>
        <taxon>Viridiplantae</taxon>
        <taxon>Chlorophyta</taxon>
        <taxon>core chlorophytes</taxon>
        <taxon>Trebouxiophyceae</taxon>
        <taxon>Chlorellales</taxon>
        <taxon>Chlorellaceae</taxon>
        <taxon>Apatococcus</taxon>
    </lineage>
</organism>
<evidence type="ECO:0000256" key="5">
    <source>
        <dbReference type="ARBA" id="ARBA00022741"/>
    </source>
</evidence>
<feature type="region of interest" description="Disordered" evidence="12">
    <location>
        <begin position="931"/>
        <end position="953"/>
    </location>
</feature>
<evidence type="ECO:0000256" key="8">
    <source>
        <dbReference type="ARBA" id="ARBA00023242"/>
    </source>
</evidence>
<keyword evidence="15" id="KW-1185">Reference proteome</keyword>
<comment type="subcellular location">
    <subcellularLocation>
        <location evidence="2">Chromosome</location>
    </subcellularLocation>
    <subcellularLocation>
        <location evidence="1">Nucleus</location>
    </subcellularLocation>
</comment>
<evidence type="ECO:0000256" key="6">
    <source>
        <dbReference type="ARBA" id="ARBA00022840"/>
    </source>
</evidence>
<dbReference type="GO" id="GO:0006298">
    <property type="term" value="P:mismatch repair"/>
    <property type="evidence" value="ECO:0007669"/>
    <property type="project" value="InterPro"/>
</dbReference>
<dbReference type="FunFam" id="3.40.50.300:FF:001067">
    <property type="entry name" value="DNA mismatch repair protein MSH5"/>
    <property type="match status" value="1"/>
</dbReference>
<evidence type="ECO:0000256" key="2">
    <source>
        <dbReference type="ARBA" id="ARBA00004286"/>
    </source>
</evidence>
<dbReference type="SUPFAM" id="SSF141571">
    <property type="entry name" value="Pentapeptide repeat-like"/>
    <property type="match status" value="1"/>
</dbReference>
<dbReference type="GO" id="GO:0005634">
    <property type="term" value="C:nucleus"/>
    <property type="evidence" value="ECO:0007669"/>
    <property type="project" value="UniProtKB-SubCell"/>
</dbReference>
<dbReference type="SMART" id="SM00534">
    <property type="entry name" value="MUTSac"/>
    <property type="match status" value="1"/>
</dbReference>
<dbReference type="PANTHER" id="PTHR11361:SF20">
    <property type="entry name" value="MUTS PROTEIN HOMOLOG 5"/>
    <property type="match status" value="1"/>
</dbReference>
<dbReference type="PROSITE" id="PS00486">
    <property type="entry name" value="DNA_MISMATCH_REPAIR_2"/>
    <property type="match status" value="1"/>
</dbReference>
<evidence type="ECO:0000256" key="11">
    <source>
        <dbReference type="ARBA" id="ARBA00077470"/>
    </source>
</evidence>
<dbReference type="InterPro" id="IPR045076">
    <property type="entry name" value="MutS"/>
</dbReference>
<feature type="domain" description="DNA mismatch repair proteins mutS family" evidence="13">
    <location>
        <begin position="1609"/>
        <end position="1625"/>
    </location>
</feature>
<sequence>MPFSSLSQATSPVRPCGTSRITGRSSKLCCRCEAREEPQSRRFFGVQPVVAGLAAVSIGLSACPALAAFRLPPIDSDPRRCERAFSGNSLGMANAVSDKVLDLRKCDYKGANLNGKQLPGALMSESDFTGAQMVEATMTKSYAKGANFSGVDFTNAIVDRVDFRKADLHGAKFNNAVVSGSQFEGANLTDTIFEDVLIGYQDAINLCLNDTLSAEGRTNVGCRANKLMDASDTSEELVVKLAQLWQEFEREVAGQAREHVLLSILKEMKSVEAWIHNKRPSKESDWNPRRAPHLAGDKVENLCDFAPAMLELERSSRTTGRLYSFQHPSGKRWLSDPTGQVENMREWIQERVLDAGSFGAGQASSPHYRTPPLFINGQVKTGKTFWLQEVLPALVAENRRLGIGGDDEVLVLHINAEHCRRSPGASAAQMLHEMLCQMLEWACDHRPTISASAWERAVNAASVDPLRAEKERTFRALKGLLAGIKDPLLVLLDEVQFLLMPGKVGSAHEVDEEGAVFMRNVLLKDLLMTAPMSQIFALTGSSMALLWQSLAKVPRNGFSPLLMHSKVQLPSVFPRPHLKAVRDQLKVPPAFSKLAPPTPACLTAAAVTWLEIAGKRPSAAEHIAQWVAEKLVTEYLEDWGRAMFLLSLAQRLKLLQLASPERGLDAIYRGCLWTALGAGLAAYLGPHCEKTRLGTLYLRSAEARIALQTLINDDGQLNLDWKPELGNSRLLTLGIRRDLHAVGETVYNIANSNHLKQLEAKGITPAGIKQLEEWLQVLATDLNRKSPAASWDSSPWFRRLLRSVNTSEDAKTYQAAREKLADAATVMTANEKLKWVLRFCRHIPSHEGFPAEAFQPDPGDADLPHAMPIEETLPAILKCSMPAFLNRLAQARACMAEVKLQSPGSGLGQQASEVPYRARRFMPFMDGQYALPPPHSAPRPPSAPPHHGLPFRASLSQKQGDKLGIAVYLEASQEVQMLQVHDSTSGPFAHHALQMAKLQMGPHVIYTTSKAPQDFIGALQKPCRDGVECSDPSEPHAVQLCLERNNIFQWPAAVRTLQQLQIASLSSMKTHPISMATLNMQTEVQKVCAAGALMAILQKQQILLEGPNDLDAQSSGPIVSGVREVALEGFLMIDLASLQALQIFSEEKHPSCMGIGSSKEGFSVYNMLNKCITNMGRRMLRMWMLRPIVDLDAISERQTTIEHFMGRPDVVKEIRTILRLVKDVPRMLQRLQQTQGCPDIKDFKLIMASLTHILQLHSNIQGLATPGMTVHPAEGQSDRRKRRRTSISPAQSPCGIDRLASFQYSQELLTCQSLIADIIDFEQEDDNMMIHYNICSKLDELKISYHGLPSLLTKVVESELQRVPRELRTQLKQNLWSVLYMPQVGFVLRLDGMHLTADLDDYLPDFELAFEGNAESTFGTYYHTDSTRQLNARFGDLKMKIQDLEVAICNSLLSRLQRFSSVLSQATDFAAEVDCLTALAMSARDYHLTRPRLTQQSCLEIKQGRHLLTEAVAGTYIPADTMIGEQSGRIQVVTGPNMSGKSCYAKQIALIVFLAHIGSFVPAESATIGLTDRILTRVPRRDSQRSMQSSFMTDLTQVAAMLKQATSRSLCIIDEFGKGTLNADGIGLLCGTLQHLAAMDQPPVVFACTHFSELFLESCIPRSITVSFKTMQVITDKEPAAGPSQNDIIFLYKPVVGHCLPSYGIHCASLASVPEPILHRAAQVLQLREDGAHIHEIQSECLQHRQSMILALASHLADLDLSSKADLARLMDEAMHISQQGS</sequence>
<evidence type="ECO:0000256" key="12">
    <source>
        <dbReference type="SAM" id="MobiDB-lite"/>
    </source>
</evidence>
<evidence type="ECO:0000259" key="13">
    <source>
        <dbReference type="PROSITE" id="PS00486"/>
    </source>
</evidence>
<name>A0AAW1RW54_9CHLO</name>
<keyword evidence="7" id="KW-0238">DNA-binding</keyword>
<dbReference type="InterPro" id="IPR007696">
    <property type="entry name" value="DNA_mismatch_repair_MutS_core"/>
</dbReference>
<reference evidence="14 15" key="1">
    <citation type="journal article" date="2024" name="Nat. Commun.">
        <title>Phylogenomics reveals the evolutionary origins of lichenization in chlorophyte algae.</title>
        <authorList>
            <person name="Puginier C."/>
            <person name="Libourel C."/>
            <person name="Otte J."/>
            <person name="Skaloud P."/>
            <person name="Haon M."/>
            <person name="Grisel S."/>
            <person name="Petersen M."/>
            <person name="Berrin J.G."/>
            <person name="Delaux P.M."/>
            <person name="Dal Grande F."/>
            <person name="Keller J."/>
        </authorList>
    </citation>
    <scope>NUCLEOTIDE SEQUENCE [LARGE SCALE GENOMIC DNA]</scope>
    <source>
        <strain evidence="14 15">SAG 2145</strain>
    </source>
</reference>
<dbReference type="GO" id="GO:0030983">
    <property type="term" value="F:mismatched DNA binding"/>
    <property type="evidence" value="ECO:0007669"/>
    <property type="project" value="InterPro"/>
</dbReference>
<dbReference type="CDD" id="cd03281">
    <property type="entry name" value="ABC_MSH5_euk"/>
    <property type="match status" value="1"/>
</dbReference>
<dbReference type="Pfam" id="PF05192">
    <property type="entry name" value="MutS_III"/>
    <property type="match status" value="1"/>
</dbReference>
<feature type="region of interest" description="Disordered" evidence="12">
    <location>
        <begin position="1265"/>
        <end position="1292"/>
    </location>
</feature>
<keyword evidence="4" id="KW-0158">Chromosome</keyword>
<evidence type="ECO:0000313" key="14">
    <source>
        <dbReference type="EMBL" id="KAK9838047.1"/>
    </source>
</evidence>
<evidence type="ECO:0000256" key="1">
    <source>
        <dbReference type="ARBA" id="ARBA00004123"/>
    </source>
</evidence>
<dbReference type="SUPFAM" id="SSF48334">
    <property type="entry name" value="DNA repair protein MutS, domain III"/>
    <property type="match status" value="1"/>
</dbReference>
<evidence type="ECO:0000256" key="10">
    <source>
        <dbReference type="ARBA" id="ARBA00073549"/>
    </source>
</evidence>
<dbReference type="GO" id="GO:0051026">
    <property type="term" value="P:chiasma assembly"/>
    <property type="evidence" value="ECO:0007669"/>
    <property type="project" value="UniProtKB-ARBA"/>
</dbReference>
<gene>
    <name evidence="14" type="ORF">WJX74_010463</name>
</gene>
<evidence type="ECO:0000256" key="4">
    <source>
        <dbReference type="ARBA" id="ARBA00022454"/>
    </source>
</evidence>
<dbReference type="GO" id="GO:0005524">
    <property type="term" value="F:ATP binding"/>
    <property type="evidence" value="ECO:0007669"/>
    <property type="project" value="UniProtKB-KW"/>
</dbReference>
<evidence type="ECO:0000256" key="9">
    <source>
        <dbReference type="ARBA" id="ARBA00023254"/>
    </source>
</evidence>
<feature type="compositionally biased region" description="Pro residues" evidence="12">
    <location>
        <begin position="931"/>
        <end position="944"/>
    </location>
</feature>
<evidence type="ECO:0000256" key="3">
    <source>
        <dbReference type="ARBA" id="ARBA00006271"/>
    </source>
</evidence>
<dbReference type="Pfam" id="PF00488">
    <property type="entry name" value="MutS_V"/>
    <property type="match status" value="1"/>
</dbReference>
<comment type="similarity">
    <text evidence="3">Belongs to the DNA mismatch repair MutS family.</text>
</comment>
<comment type="caution">
    <text evidence="14">The sequence shown here is derived from an EMBL/GenBank/DDBJ whole genome shotgun (WGS) entry which is preliminary data.</text>
</comment>
<evidence type="ECO:0000256" key="7">
    <source>
        <dbReference type="ARBA" id="ARBA00023125"/>
    </source>
</evidence>
<keyword evidence="6" id="KW-0067">ATP-binding</keyword>
<dbReference type="PANTHER" id="PTHR11361">
    <property type="entry name" value="DNA MISMATCH REPAIR PROTEIN MUTS FAMILY MEMBER"/>
    <property type="match status" value="1"/>
</dbReference>
<dbReference type="GO" id="GO:0140664">
    <property type="term" value="F:ATP-dependent DNA damage sensor activity"/>
    <property type="evidence" value="ECO:0007669"/>
    <property type="project" value="InterPro"/>
</dbReference>
<dbReference type="Gene3D" id="1.10.1420.10">
    <property type="match status" value="1"/>
</dbReference>
<keyword evidence="8" id="KW-0539">Nucleus</keyword>
<dbReference type="SUPFAM" id="SSF52540">
    <property type="entry name" value="P-loop containing nucleoside triphosphate hydrolases"/>
    <property type="match status" value="1"/>
</dbReference>
<dbReference type="InterPro" id="IPR001646">
    <property type="entry name" value="5peptide_repeat"/>
</dbReference>
<accession>A0AAW1RW54</accession>
<dbReference type="SMART" id="SM00533">
    <property type="entry name" value="MUTSd"/>
    <property type="match status" value="1"/>
</dbReference>
<dbReference type="GO" id="GO:0005694">
    <property type="term" value="C:chromosome"/>
    <property type="evidence" value="ECO:0007669"/>
    <property type="project" value="UniProtKB-SubCell"/>
</dbReference>
<dbReference type="Pfam" id="PF00805">
    <property type="entry name" value="Pentapeptide"/>
    <property type="match status" value="2"/>
</dbReference>